<evidence type="ECO:0008006" key="3">
    <source>
        <dbReference type="Google" id="ProtNLM"/>
    </source>
</evidence>
<protein>
    <recommendedName>
        <fullName evidence="3">XRE family transcriptional regulator</fullName>
    </recommendedName>
</protein>
<sequence length="42" mass="4476">MNTMTARELAQKLANPNMFTVGELAAIARIFSVSPADLLAVV</sequence>
<name>A0ABV5SMC7_9MICO</name>
<reference evidence="1 2" key="1">
    <citation type="submission" date="2024-09" db="EMBL/GenBank/DDBJ databases">
        <authorList>
            <person name="Sun Q."/>
            <person name="Mori K."/>
        </authorList>
    </citation>
    <scope>NUCLEOTIDE SEQUENCE [LARGE SCALE GENOMIC DNA]</scope>
    <source>
        <strain evidence="1 2">JCM 14321</strain>
    </source>
</reference>
<dbReference type="EMBL" id="JBHMBL010000001">
    <property type="protein sequence ID" value="MFB9641485.1"/>
    <property type="molecule type" value="Genomic_DNA"/>
</dbReference>
<proteinExistence type="predicted"/>
<comment type="caution">
    <text evidence="1">The sequence shown here is derived from an EMBL/GenBank/DDBJ whole genome shotgun (WGS) entry which is preliminary data.</text>
</comment>
<evidence type="ECO:0000313" key="1">
    <source>
        <dbReference type="EMBL" id="MFB9641485.1"/>
    </source>
</evidence>
<accession>A0ABV5SMC7</accession>
<organism evidence="1 2">
    <name type="scientific">Agromyces lapidis</name>
    <dbReference type="NCBI Taxonomy" id="279574"/>
    <lineage>
        <taxon>Bacteria</taxon>
        <taxon>Bacillati</taxon>
        <taxon>Actinomycetota</taxon>
        <taxon>Actinomycetes</taxon>
        <taxon>Micrococcales</taxon>
        <taxon>Microbacteriaceae</taxon>
        <taxon>Agromyces</taxon>
    </lineage>
</organism>
<dbReference type="Proteomes" id="UP001589667">
    <property type="component" value="Unassembled WGS sequence"/>
</dbReference>
<dbReference type="RefSeq" id="WP_281349873.1">
    <property type="nucleotide sequence ID" value="NZ_BAAANI010000006.1"/>
</dbReference>
<keyword evidence="2" id="KW-1185">Reference proteome</keyword>
<gene>
    <name evidence="1" type="ORF">ACFFQV_04175</name>
</gene>
<evidence type="ECO:0000313" key="2">
    <source>
        <dbReference type="Proteomes" id="UP001589667"/>
    </source>
</evidence>